<sequence>MIPQRPIVPTITLAVAALLHAAPPGSISIARRRRQQRPFRHFRQQPRHLQLLLLGLHVTQYNISVVAAIITIVLTFLFRRRRGAGGAEHLSGLRRHPPDVVLIGGGGNGEAPGGVGEVETGGLPAVRQCRHVVSPGRHFRGRVSSEPDTCPGVGLAELADPLAAFPAPHASVHRVARLPEHSPPSPLLRHLRRQLVLLLLLILRRRRAAAVGHGGLGDLKLLTAGDHIRY</sequence>
<comment type="caution">
    <text evidence="2">The sequence shown here is derived from an EMBL/GenBank/DDBJ whole genome shotgun (WGS) entry which is preliminary data.</text>
</comment>
<accession>A0AAV0Q0V7</accession>
<reference evidence="2" key="1">
    <citation type="submission" date="2022-08" db="EMBL/GenBank/DDBJ databases">
        <authorList>
            <person name="Gutierrez-Valencia J."/>
        </authorList>
    </citation>
    <scope>NUCLEOTIDE SEQUENCE</scope>
</reference>
<evidence type="ECO:0000256" key="1">
    <source>
        <dbReference type="SAM" id="Phobius"/>
    </source>
</evidence>
<keyword evidence="3" id="KW-1185">Reference proteome</keyword>
<keyword evidence="1" id="KW-0472">Membrane</keyword>
<keyword evidence="1" id="KW-0812">Transmembrane</keyword>
<name>A0AAV0Q0V7_9ROSI</name>
<evidence type="ECO:0000313" key="2">
    <source>
        <dbReference type="EMBL" id="CAI0476505.1"/>
    </source>
</evidence>
<protein>
    <submittedName>
        <fullName evidence="2">Uncharacterized protein</fullName>
    </submittedName>
</protein>
<proteinExistence type="predicted"/>
<feature type="transmembrane region" description="Helical" evidence="1">
    <location>
        <begin position="6"/>
        <end position="30"/>
    </location>
</feature>
<dbReference type="Proteomes" id="UP001154282">
    <property type="component" value="Unassembled WGS sequence"/>
</dbReference>
<dbReference type="EMBL" id="CAMGYJ010000009">
    <property type="protein sequence ID" value="CAI0476505.1"/>
    <property type="molecule type" value="Genomic_DNA"/>
</dbReference>
<feature type="transmembrane region" description="Helical" evidence="1">
    <location>
        <begin position="51"/>
        <end position="78"/>
    </location>
</feature>
<keyword evidence="1" id="KW-1133">Transmembrane helix</keyword>
<organism evidence="2 3">
    <name type="scientific">Linum tenue</name>
    <dbReference type="NCBI Taxonomy" id="586396"/>
    <lineage>
        <taxon>Eukaryota</taxon>
        <taxon>Viridiplantae</taxon>
        <taxon>Streptophyta</taxon>
        <taxon>Embryophyta</taxon>
        <taxon>Tracheophyta</taxon>
        <taxon>Spermatophyta</taxon>
        <taxon>Magnoliopsida</taxon>
        <taxon>eudicotyledons</taxon>
        <taxon>Gunneridae</taxon>
        <taxon>Pentapetalae</taxon>
        <taxon>rosids</taxon>
        <taxon>fabids</taxon>
        <taxon>Malpighiales</taxon>
        <taxon>Linaceae</taxon>
        <taxon>Linum</taxon>
    </lineage>
</organism>
<evidence type="ECO:0000313" key="3">
    <source>
        <dbReference type="Proteomes" id="UP001154282"/>
    </source>
</evidence>
<gene>
    <name evidence="2" type="ORF">LITE_LOCUS40810</name>
</gene>
<dbReference type="AlphaFoldDB" id="A0AAV0Q0V7"/>